<evidence type="ECO:0000313" key="2">
    <source>
        <dbReference type="Proteomes" id="UP000030764"/>
    </source>
</evidence>
<gene>
    <name evidence="1" type="ORF">M513_07372</name>
</gene>
<evidence type="ECO:0000313" key="1">
    <source>
        <dbReference type="EMBL" id="KFD51676.1"/>
    </source>
</evidence>
<reference evidence="1 2" key="1">
    <citation type="journal article" date="2014" name="Nat. Genet.">
        <title>Genome and transcriptome of the porcine whipworm Trichuris suis.</title>
        <authorList>
            <person name="Jex A.R."/>
            <person name="Nejsum P."/>
            <person name="Schwarz E.M."/>
            <person name="Hu L."/>
            <person name="Young N.D."/>
            <person name="Hall R.S."/>
            <person name="Korhonen P.K."/>
            <person name="Liao S."/>
            <person name="Thamsborg S."/>
            <person name="Xia J."/>
            <person name="Xu P."/>
            <person name="Wang S."/>
            <person name="Scheerlinck J.P."/>
            <person name="Hofmann A."/>
            <person name="Sternberg P.W."/>
            <person name="Wang J."/>
            <person name="Gasser R.B."/>
        </authorList>
    </citation>
    <scope>NUCLEOTIDE SEQUENCE [LARGE SCALE GENOMIC DNA]</scope>
    <source>
        <strain evidence="1">DCEP-RM93M</strain>
    </source>
</reference>
<name>A0A085M380_9BILA</name>
<keyword evidence="2" id="KW-1185">Reference proteome</keyword>
<dbReference type="Proteomes" id="UP000030764">
    <property type="component" value="Unassembled WGS sequence"/>
</dbReference>
<organism evidence="1 2">
    <name type="scientific">Trichuris suis</name>
    <name type="common">pig whipworm</name>
    <dbReference type="NCBI Taxonomy" id="68888"/>
    <lineage>
        <taxon>Eukaryota</taxon>
        <taxon>Metazoa</taxon>
        <taxon>Ecdysozoa</taxon>
        <taxon>Nematoda</taxon>
        <taxon>Enoplea</taxon>
        <taxon>Dorylaimia</taxon>
        <taxon>Trichinellida</taxon>
        <taxon>Trichuridae</taxon>
        <taxon>Trichuris</taxon>
    </lineage>
</organism>
<dbReference type="EMBL" id="KL363236">
    <property type="protein sequence ID" value="KFD51676.1"/>
    <property type="molecule type" value="Genomic_DNA"/>
</dbReference>
<proteinExistence type="predicted"/>
<protein>
    <submittedName>
        <fullName evidence="1">Uncharacterized protein</fullName>
    </submittedName>
</protein>
<sequence length="151" mass="17101">MAPEMNECNHAAKSGIVCRKRFEVCRPFVNCRNGVAPLFHCYVQRTVEKAEVVMLAELNFSIKARRVRGHLELSSHYVEKRTPLITIIAITHALRNFQGRFHNVWLRRLSANASLADNNVGGGRANEPSLISDSRWTLTDDGNRKRARSEG</sequence>
<accession>A0A085M380</accession>
<dbReference type="AlphaFoldDB" id="A0A085M380"/>